<feature type="binding site" evidence="5">
    <location>
        <begin position="352"/>
        <end position="353"/>
    </location>
    <ligand>
        <name>substrate</name>
    </ligand>
</feature>
<feature type="domain" description="Glycoside hydrolase family 65 N-terminal" evidence="8">
    <location>
        <begin position="9"/>
        <end position="259"/>
    </location>
</feature>
<dbReference type="Pfam" id="PF03636">
    <property type="entry name" value="Glyco_hydro_65N"/>
    <property type="match status" value="1"/>
</dbReference>
<reference evidence="9" key="1">
    <citation type="submission" date="2021-03" db="EMBL/GenBank/DDBJ databases">
        <title>Antimicrobial resistance genes in bacteria isolated from Japanese honey, and their potential for conferring macrolide and lincosamide resistance in the American foulbrood pathogen Paenibacillus larvae.</title>
        <authorList>
            <person name="Okamoto M."/>
            <person name="Kumagai M."/>
            <person name="Kanamori H."/>
            <person name="Takamatsu D."/>
        </authorList>
    </citation>
    <scope>NUCLEOTIDE SEQUENCE</scope>
    <source>
        <strain evidence="9">J40TS1</strain>
    </source>
</reference>
<dbReference type="PANTHER" id="PTHR11051">
    <property type="entry name" value="GLYCOSYL HYDROLASE-RELATED"/>
    <property type="match status" value="1"/>
</dbReference>
<keyword evidence="10" id="KW-1185">Reference proteome</keyword>
<comment type="caution">
    <text evidence="9">The sequence shown here is derived from an EMBL/GenBank/DDBJ whole genome shotgun (WGS) entry which is preliminary data.</text>
</comment>
<keyword evidence="9" id="KW-0378">Hydrolase</keyword>
<feature type="domain" description="Glycoside hydrolase family 65 C-terminal" evidence="7">
    <location>
        <begin position="689"/>
        <end position="749"/>
    </location>
</feature>
<dbReference type="AlphaFoldDB" id="A0A920CZJ8"/>
<accession>A0A920CZJ8</accession>
<keyword evidence="2" id="KW-0328">Glycosyltransferase</keyword>
<dbReference type="Gene3D" id="2.60.420.10">
    <property type="entry name" value="Maltose phosphorylase, domain 3"/>
    <property type="match status" value="1"/>
</dbReference>
<dbReference type="GO" id="GO:0030246">
    <property type="term" value="F:carbohydrate binding"/>
    <property type="evidence" value="ECO:0007669"/>
    <property type="project" value="InterPro"/>
</dbReference>
<dbReference type="GO" id="GO:0004553">
    <property type="term" value="F:hydrolase activity, hydrolyzing O-glycosyl compounds"/>
    <property type="evidence" value="ECO:0007669"/>
    <property type="project" value="TreeGrafter"/>
</dbReference>
<dbReference type="SUPFAM" id="SSF48208">
    <property type="entry name" value="Six-hairpin glycosidases"/>
    <property type="match status" value="1"/>
</dbReference>
<evidence type="ECO:0000256" key="1">
    <source>
        <dbReference type="ARBA" id="ARBA00006768"/>
    </source>
</evidence>
<gene>
    <name evidence="9" type="ORF">J40TS1_45930</name>
</gene>
<evidence type="ECO:0000259" key="7">
    <source>
        <dbReference type="Pfam" id="PF03633"/>
    </source>
</evidence>
<dbReference type="GO" id="GO:0016757">
    <property type="term" value="F:glycosyltransferase activity"/>
    <property type="evidence" value="ECO:0007669"/>
    <property type="project" value="UniProtKB-KW"/>
</dbReference>
<dbReference type="Pfam" id="PF03632">
    <property type="entry name" value="Glyco_hydro_65m"/>
    <property type="match status" value="1"/>
</dbReference>
<dbReference type="InterPro" id="IPR008928">
    <property type="entry name" value="6-hairpin_glycosidase_sf"/>
</dbReference>
<organism evidence="9 10">
    <name type="scientific">Paenibacillus montaniterrae</name>
    <dbReference type="NCBI Taxonomy" id="429341"/>
    <lineage>
        <taxon>Bacteria</taxon>
        <taxon>Bacillati</taxon>
        <taxon>Bacillota</taxon>
        <taxon>Bacilli</taxon>
        <taxon>Bacillales</taxon>
        <taxon>Paenibacillaceae</taxon>
        <taxon>Paenibacillus</taxon>
    </lineage>
</organism>
<dbReference type="Gene3D" id="2.70.98.40">
    <property type="entry name" value="Glycoside hydrolase, family 65, N-terminal domain"/>
    <property type="match status" value="1"/>
</dbReference>
<dbReference type="InterPro" id="IPR005195">
    <property type="entry name" value="Glyco_hydro_65_M"/>
</dbReference>
<dbReference type="EMBL" id="BOSE01000011">
    <property type="protein sequence ID" value="GIP18951.1"/>
    <property type="molecule type" value="Genomic_DNA"/>
</dbReference>
<dbReference type="InterPro" id="IPR012341">
    <property type="entry name" value="6hp_glycosidase-like_sf"/>
</dbReference>
<dbReference type="GO" id="GO:0005975">
    <property type="term" value="P:carbohydrate metabolic process"/>
    <property type="evidence" value="ECO:0007669"/>
    <property type="project" value="InterPro"/>
</dbReference>
<dbReference type="Proteomes" id="UP000683139">
    <property type="component" value="Unassembled WGS sequence"/>
</dbReference>
<dbReference type="Gene3D" id="1.50.10.10">
    <property type="match status" value="1"/>
</dbReference>
<dbReference type="RefSeq" id="WP_213519607.1">
    <property type="nucleotide sequence ID" value="NZ_BOSE01000011.1"/>
</dbReference>
<evidence type="ECO:0000259" key="6">
    <source>
        <dbReference type="Pfam" id="PF03632"/>
    </source>
</evidence>
<evidence type="ECO:0000313" key="9">
    <source>
        <dbReference type="EMBL" id="GIP18951.1"/>
    </source>
</evidence>
<dbReference type="InterPro" id="IPR017045">
    <property type="entry name" value="Malt_Pase/Glycosyl_Hdrlase"/>
</dbReference>
<feature type="active site" description="Proton donor" evidence="4">
    <location>
        <position position="479"/>
    </location>
</feature>
<evidence type="ECO:0000259" key="8">
    <source>
        <dbReference type="Pfam" id="PF03636"/>
    </source>
</evidence>
<evidence type="ECO:0000313" key="10">
    <source>
        <dbReference type="Proteomes" id="UP000683139"/>
    </source>
</evidence>
<evidence type="ECO:0000256" key="5">
    <source>
        <dbReference type="PIRSR" id="PIRSR036289-51"/>
    </source>
</evidence>
<dbReference type="InterPro" id="IPR005194">
    <property type="entry name" value="Glyco_hydro_65_C"/>
</dbReference>
<dbReference type="PANTHER" id="PTHR11051:SF8">
    <property type="entry name" value="PROTEIN-GLUCOSYLGALACTOSYLHYDROXYLYSINE GLUCOSIDASE"/>
    <property type="match status" value="1"/>
</dbReference>
<evidence type="ECO:0000256" key="4">
    <source>
        <dbReference type="PIRSR" id="PIRSR036289-50"/>
    </source>
</evidence>
<proteinExistence type="inferred from homology"/>
<evidence type="ECO:0000256" key="2">
    <source>
        <dbReference type="ARBA" id="ARBA00022676"/>
    </source>
</evidence>
<dbReference type="SUPFAM" id="SSF74650">
    <property type="entry name" value="Galactose mutarotase-like"/>
    <property type="match status" value="1"/>
</dbReference>
<comment type="similarity">
    <text evidence="1">Belongs to the glycosyl hydrolase 65 family.</text>
</comment>
<dbReference type="PIRSF" id="PIRSF036289">
    <property type="entry name" value="Glycosyl_hydrolase_malt_phosph"/>
    <property type="match status" value="1"/>
</dbReference>
<dbReference type="InterPro" id="IPR037018">
    <property type="entry name" value="GH65_N"/>
</dbReference>
<name>A0A920CZJ8_9BACL</name>
<evidence type="ECO:0000256" key="3">
    <source>
        <dbReference type="ARBA" id="ARBA00022679"/>
    </source>
</evidence>
<dbReference type="Pfam" id="PF03633">
    <property type="entry name" value="Glyco_hydro_65C"/>
    <property type="match status" value="1"/>
</dbReference>
<protein>
    <submittedName>
        <fullName evidence="9">Glycosyl hydrolase</fullName>
    </submittedName>
</protein>
<sequence length="765" mass="86821">MTWSIHDQSLKQADLLNQESIFALGNGYLGVRGNFEEGYRADMQSIRGSYINAFHDVITIPYGEKLYGFPSTQQKLVNIIDAQGIDIYVGEAKERFSMFSGELLTYERELKLDEGYAERRIHWKSPLGQELKLTFRRLVSFAARELFAIDVAINPLSVNGPITVVSTVQGDVENYTAVNDPRVASGHAKLLTTTAIGTENGIDFVQNETLTSKLSVSCATAYSHSSAEHAEHATEEKLVSYSVTFNANGPVSFTKWNVYTDTLRHGEQCLQIARQKAGALAASSFAEQLAAQKQYVQDFWLRSDIVISNDSDLQEGIRFNLFQLLQSAGRDQYSNIAAKGLSGEGYEGHYFWDTEIYMFPVFLLTQPDIAKQLLLYRYHILPFAKQRAQEMGHKKGALYPWRTIAGTECSSFFPSGTAQYHISADIAYSYIQYYMATEDVAFLADYGCEVLAETARLWIEIGHERNGRFYIDEVTGPDEYTCCVNNNYYTNVMAKHNLAWAAKAIELVRQSNPDRYQQLVQQLELTAEEIASWSKAAQMMYLPYDAALDINPQDDSFLNKQVWDFANTPKEKYPLLLHYHPLTIYRYQVCKQADTVLAHFLLEDEQKVETIKHSYDYYERITTHDSSLSSCIFSIMASKIGYDEKAYHYFKETARLDLDNTHGNTKDGLHLANMGGTWMAIVFGFGGVRIKPDALSLSPKLPNDWDHYQFKLQYKQRTIEVKVNKDGVEVTLQSGEPLTILLNDQPVALAQQVPYKLQHNYTVGK</sequence>
<feature type="domain" description="Glycoside hydrolase family 65 central catalytic" evidence="6">
    <location>
        <begin position="318"/>
        <end position="679"/>
    </location>
</feature>
<feature type="binding site" evidence="5">
    <location>
        <begin position="591"/>
        <end position="592"/>
    </location>
    <ligand>
        <name>substrate</name>
    </ligand>
</feature>
<dbReference type="InterPro" id="IPR011013">
    <property type="entry name" value="Gal_mutarotase_sf_dom"/>
</dbReference>
<dbReference type="InterPro" id="IPR005196">
    <property type="entry name" value="Glyco_hydro_65_N"/>
</dbReference>
<keyword evidence="3" id="KW-0808">Transferase</keyword>